<feature type="compositionally biased region" description="Low complexity" evidence="2">
    <location>
        <begin position="40"/>
        <end position="82"/>
    </location>
</feature>
<keyword evidence="1" id="KW-0479">Metal-binding</keyword>
<keyword evidence="1" id="KW-0863">Zinc-finger</keyword>
<dbReference type="InterPro" id="IPR001878">
    <property type="entry name" value="Znf_CCHC"/>
</dbReference>
<feature type="non-terminal residue" evidence="4">
    <location>
        <position position="181"/>
    </location>
</feature>
<dbReference type="GO" id="GO:0008270">
    <property type="term" value="F:zinc ion binding"/>
    <property type="evidence" value="ECO:0007669"/>
    <property type="project" value="UniProtKB-KW"/>
</dbReference>
<dbReference type="EMBL" id="JABWDY010014672">
    <property type="protein sequence ID" value="KAF5197462.1"/>
    <property type="molecule type" value="Genomic_DNA"/>
</dbReference>
<evidence type="ECO:0000313" key="4">
    <source>
        <dbReference type="EMBL" id="KAF5197462.1"/>
    </source>
</evidence>
<protein>
    <recommendedName>
        <fullName evidence="3">CCHC-type domain-containing protein</fullName>
    </recommendedName>
</protein>
<dbReference type="PROSITE" id="PS50158">
    <property type="entry name" value="ZF_CCHC"/>
    <property type="match status" value="1"/>
</dbReference>
<dbReference type="InterPro" id="IPR036875">
    <property type="entry name" value="Znf_CCHC_sf"/>
</dbReference>
<dbReference type="GO" id="GO:0003676">
    <property type="term" value="F:nucleic acid binding"/>
    <property type="evidence" value="ECO:0007669"/>
    <property type="project" value="InterPro"/>
</dbReference>
<sequence>MSMSNIPSMDIVVELVQKAEQFLEKASRMSWRNFQQKGYTHPNPSSSTSSPHPNPSNNISINPSSTTTNRTTTQNPSTRPNQPANPYAHAKRDFCYQCNQQGHISNNCPIRNNANPRVGLTHHDDNPDPDQPSEDFSKVALCNTESVEHLEGDYGLEPALDNFNEDDDNCCIVRKLLLSKQ</sequence>
<reference evidence="4 5" key="1">
    <citation type="submission" date="2020-06" db="EMBL/GenBank/DDBJ databases">
        <title>Transcriptomic and genomic resources for Thalictrum thalictroides and T. hernandezii: Facilitating candidate gene discovery in an emerging model plant lineage.</title>
        <authorList>
            <person name="Arias T."/>
            <person name="Riano-Pachon D.M."/>
            <person name="Di Stilio V.S."/>
        </authorList>
    </citation>
    <scope>NUCLEOTIDE SEQUENCE [LARGE SCALE GENOMIC DNA]</scope>
    <source>
        <strain evidence="5">cv. WT478/WT964</strain>
        <tissue evidence="4">Leaves</tissue>
    </source>
</reference>
<feature type="region of interest" description="Disordered" evidence="2">
    <location>
        <begin position="115"/>
        <end position="135"/>
    </location>
</feature>
<dbReference type="SUPFAM" id="SSF57756">
    <property type="entry name" value="Retrovirus zinc finger-like domains"/>
    <property type="match status" value="1"/>
</dbReference>
<evidence type="ECO:0000313" key="5">
    <source>
        <dbReference type="Proteomes" id="UP000554482"/>
    </source>
</evidence>
<comment type="caution">
    <text evidence="4">The sequence shown here is derived from an EMBL/GenBank/DDBJ whole genome shotgun (WGS) entry which is preliminary data.</text>
</comment>
<keyword evidence="1" id="KW-0862">Zinc</keyword>
<evidence type="ECO:0000256" key="1">
    <source>
        <dbReference type="PROSITE-ProRule" id="PRU00047"/>
    </source>
</evidence>
<dbReference type="Proteomes" id="UP000554482">
    <property type="component" value="Unassembled WGS sequence"/>
</dbReference>
<accession>A0A7J6WN00</accession>
<dbReference type="AlphaFoldDB" id="A0A7J6WN00"/>
<feature type="domain" description="CCHC-type" evidence="3">
    <location>
        <begin position="95"/>
        <end position="109"/>
    </location>
</feature>
<dbReference type="SMART" id="SM00343">
    <property type="entry name" value="ZnF_C2HC"/>
    <property type="match status" value="1"/>
</dbReference>
<keyword evidence="5" id="KW-1185">Reference proteome</keyword>
<gene>
    <name evidence="4" type="ORF">FRX31_012951</name>
</gene>
<dbReference type="Pfam" id="PF00098">
    <property type="entry name" value="zf-CCHC"/>
    <property type="match status" value="1"/>
</dbReference>
<name>A0A7J6WN00_THATH</name>
<organism evidence="4 5">
    <name type="scientific">Thalictrum thalictroides</name>
    <name type="common">Rue-anemone</name>
    <name type="synonym">Anemone thalictroides</name>
    <dbReference type="NCBI Taxonomy" id="46969"/>
    <lineage>
        <taxon>Eukaryota</taxon>
        <taxon>Viridiplantae</taxon>
        <taxon>Streptophyta</taxon>
        <taxon>Embryophyta</taxon>
        <taxon>Tracheophyta</taxon>
        <taxon>Spermatophyta</taxon>
        <taxon>Magnoliopsida</taxon>
        <taxon>Ranunculales</taxon>
        <taxon>Ranunculaceae</taxon>
        <taxon>Thalictroideae</taxon>
        <taxon>Thalictrum</taxon>
    </lineage>
</organism>
<dbReference type="Gene3D" id="4.10.60.10">
    <property type="entry name" value="Zinc finger, CCHC-type"/>
    <property type="match status" value="1"/>
</dbReference>
<evidence type="ECO:0000256" key="2">
    <source>
        <dbReference type="SAM" id="MobiDB-lite"/>
    </source>
</evidence>
<feature type="region of interest" description="Disordered" evidence="2">
    <location>
        <begin position="36"/>
        <end position="86"/>
    </location>
</feature>
<proteinExistence type="predicted"/>
<evidence type="ECO:0000259" key="3">
    <source>
        <dbReference type="PROSITE" id="PS50158"/>
    </source>
</evidence>